<dbReference type="InterPro" id="IPR003439">
    <property type="entry name" value="ABC_transporter-like_ATP-bd"/>
</dbReference>
<dbReference type="Pfam" id="PF12399">
    <property type="entry name" value="BCA_ABC_TP_C"/>
    <property type="match status" value="1"/>
</dbReference>
<dbReference type="EMBL" id="BARU01012639">
    <property type="protein sequence ID" value="GAH43407.1"/>
    <property type="molecule type" value="Genomic_DNA"/>
</dbReference>
<evidence type="ECO:0000313" key="6">
    <source>
        <dbReference type="EMBL" id="GAH43407.1"/>
    </source>
</evidence>
<evidence type="ECO:0000256" key="3">
    <source>
        <dbReference type="ARBA" id="ARBA00022840"/>
    </source>
</evidence>
<feature type="domain" description="ABC transporter" evidence="4">
    <location>
        <begin position="9"/>
        <end position="57"/>
    </location>
</feature>
<dbReference type="AlphaFoldDB" id="X1FEI6"/>
<organism evidence="6">
    <name type="scientific">marine sediment metagenome</name>
    <dbReference type="NCBI Taxonomy" id="412755"/>
    <lineage>
        <taxon>unclassified sequences</taxon>
        <taxon>metagenomes</taxon>
        <taxon>ecological metagenomes</taxon>
    </lineage>
</organism>
<evidence type="ECO:0000259" key="4">
    <source>
        <dbReference type="Pfam" id="PF00005"/>
    </source>
</evidence>
<protein>
    <recommendedName>
        <fullName evidence="7">ABC transporter domain-containing protein</fullName>
    </recommendedName>
</protein>
<dbReference type="Gene3D" id="3.40.50.300">
    <property type="entry name" value="P-loop containing nucleotide triphosphate hydrolases"/>
    <property type="match status" value="1"/>
</dbReference>
<dbReference type="PANTHER" id="PTHR45772">
    <property type="entry name" value="CONSERVED COMPONENT OF ABC TRANSPORTER FOR NATURAL AMINO ACIDS-RELATED"/>
    <property type="match status" value="1"/>
</dbReference>
<keyword evidence="3" id="KW-0067">ATP-binding</keyword>
<dbReference type="InterPro" id="IPR051120">
    <property type="entry name" value="ABC_AA/LPS_Transport"/>
</dbReference>
<sequence>IANEVLFTKARELLSSMDLWEKRDAQVRAISYGEQRKLEIALSLASEPKVVLLDEPSTGLTSAESADITSRIRNLGQDITVIIVAHDMDLVFGVAERIIVLYYGEIIAEGTCDEISRDPRVKEIYMGVEEGAGNA</sequence>
<gene>
    <name evidence="6" type="ORF">S03H2_23203</name>
</gene>
<feature type="non-terminal residue" evidence="6">
    <location>
        <position position="1"/>
    </location>
</feature>
<dbReference type="InterPro" id="IPR027417">
    <property type="entry name" value="P-loop_NTPase"/>
</dbReference>
<accession>X1FEI6</accession>
<proteinExistence type="predicted"/>
<evidence type="ECO:0000256" key="2">
    <source>
        <dbReference type="ARBA" id="ARBA00022741"/>
    </source>
</evidence>
<keyword evidence="2" id="KW-0547">Nucleotide-binding</keyword>
<dbReference type="InterPro" id="IPR032823">
    <property type="entry name" value="BCA_ABC_TP_C"/>
</dbReference>
<reference evidence="6" key="1">
    <citation type="journal article" date="2014" name="Front. Microbiol.">
        <title>High frequency of phylogenetically diverse reductive dehalogenase-homologous genes in deep subseafloor sedimentary metagenomes.</title>
        <authorList>
            <person name="Kawai M."/>
            <person name="Futagami T."/>
            <person name="Toyoda A."/>
            <person name="Takaki Y."/>
            <person name="Nishi S."/>
            <person name="Hori S."/>
            <person name="Arai W."/>
            <person name="Tsubouchi T."/>
            <person name="Morono Y."/>
            <person name="Uchiyama I."/>
            <person name="Ito T."/>
            <person name="Fujiyama A."/>
            <person name="Inagaki F."/>
            <person name="Takami H."/>
        </authorList>
    </citation>
    <scope>NUCLEOTIDE SEQUENCE</scope>
    <source>
        <strain evidence="6">Expedition CK06-06</strain>
    </source>
</reference>
<comment type="caution">
    <text evidence="6">The sequence shown here is derived from an EMBL/GenBank/DDBJ whole genome shotgun (WGS) entry which is preliminary data.</text>
</comment>
<evidence type="ECO:0000259" key="5">
    <source>
        <dbReference type="Pfam" id="PF12399"/>
    </source>
</evidence>
<evidence type="ECO:0000256" key="1">
    <source>
        <dbReference type="ARBA" id="ARBA00022448"/>
    </source>
</evidence>
<feature type="domain" description="Branched-chain amino acid ATP-binding cassette transporter C-terminal" evidence="5">
    <location>
        <begin position="105"/>
        <end position="130"/>
    </location>
</feature>
<dbReference type="GO" id="GO:0016887">
    <property type="term" value="F:ATP hydrolysis activity"/>
    <property type="evidence" value="ECO:0007669"/>
    <property type="project" value="InterPro"/>
</dbReference>
<dbReference type="GO" id="GO:0005524">
    <property type="term" value="F:ATP binding"/>
    <property type="evidence" value="ECO:0007669"/>
    <property type="project" value="UniProtKB-KW"/>
</dbReference>
<dbReference type="SUPFAM" id="SSF52540">
    <property type="entry name" value="P-loop containing nucleoside triphosphate hydrolases"/>
    <property type="match status" value="1"/>
</dbReference>
<name>X1FEI6_9ZZZZ</name>
<dbReference type="GO" id="GO:0005886">
    <property type="term" value="C:plasma membrane"/>
    <property type="evidence" value="ECO:0007669"/>
    <property type="project" value="TreeGrafter"/>
</dbReference>
<evidence type="ECO:0008006" key="7">
    <source>
        <dbReference type="Google" id="ProtNLM"/>
    </source>
</evidence>
<dbReference type="Pfam" id="PF00005">
    <property type="entry name" value="ABC_tran"/>
    <property type="match status" value="1"/>
</dbReference>
<keyword evidence="1" id="KW-0813">Transport</keyword>